<dbReference type="InterPro" id="IPR003822">
    <property type="entry name" value="PAH"/>
</dbReference>
<keyword evidence="6" id="KW-1185">Reference proteome</keyword>
<dbReference type="PROSITE" id="PS51477">
    <property type="entry name" value="PAH"/>
    <property type="match status" value="2"/>
</dbReference>
<protein>
    <submittedName>
        <fullName evidence="5">Paired amphipathic helix protein Sin3-like 2</fullName>
    </submittedName>
</protein>
<feature type="compositionally biased region" description="Gly residues" evidence="4">
    <location>
        <begin position="292"/>
        <end position="301"/>
    </location>
</feature>
<dbReference type="Pfam" id="PF02671">
    <property type="entry name" value="PAH"/>
    <property type="match status" value="2"/>
</dbReference>
<dbReference type="InterPro" id="IPR036600">
    <property type="entry name" value="PAH_sf"/>
</dbReference>
<dbReference type="STRING" id="35608.A0A2U1M5X3"/>
<evidence type="ECO:0000313" key="6">
    <source>
        <dbReference type="Proteomes" id="UP000245207"/>
    </source>
</evidence>
<comment type="caution">
    <text evidence="5">The sequence shown here is derived from an EMBL/GenBank/DDBJ whole genome shotgun (WGS) entry which is preliminary data.</text>
</comment>
<dbReference type="Gene3D" id="1.20.1160.11">
    <property type="entry name" value="Paired amphipathic helix"/>
    <property type="match status" value="2"/>
</dbReference>
<sequence>MASASNAARSKTMKRARILKLKLQNLRHYYDEPVEDYLARAKTMADCLASAVDDPVDIVACVISGLRADFWEVHTTLMARAEPPVSFYDLYSILVAHEATLKKNNAKKLRKAVASLRLLRISPQGNQSSGGLNGIGLKRLRDDTYNCQFKRPCGSTRGESSGQAQAHAGGAGGGYSSQQKVTTIDALKYLNIVKYTFQDKKGKYDMFTLLLGKFIEQRIDTAFVVESVKYLFKGRNELIVGLNAFLPKGYEIIITEDDEALVKTTTGFEEAKSFFRPFGSSPGKLSGQPQSPGGGTGGGGCSSAQKQKLTTIDAWKYFKDVRDTFRDNREKYHMFLVLMKYFEDPRIDNAAVVQKVKDLFKGHDDLLIGFYAFLPDIIIFDARKI</sequence>
<dbReference type="PANTHER" id="PTHR12346:SF8">
    <property type="entry name" value="PAIRED AMPHIPATHIC HELIX PROTEIN SIN3-LIKE 2"/>
    <property type="match status" value="1"/>
</dbReference>
<dbReference type="GO" id="GO:0000122">
    <property type="term" value="P:negative regulation of transcription by RNA polymerase II"/>
    <property type="evidence" value="ECO:0007669"/>
    <property type="project" value="TreeGrafter"/>
</dbReference>
<evidence type="ECO:0000256" key="3">
    <source>
        <dbReference type="PROSITE-ProRule" id="PRU00810"/>
    </source>
</evidence>
<dbReference type="GO" id="GO:0000118">
    <property type="term" value="C:histone deacetylase complex"/>
    <property type="evidence" value="ECO:0007669"/>
    <property type="project" value="TreeGrafter"/>
</dbReference>
<evidence type="ECO:0000313" key="5">
    <source>
        <dbReference type="EMBL" id="PWA56624.1"/>
    </source>
</evidence>
<dbReference type="AlphaFoldDB" id="A0A2U1M5X3"/>
<evidence type="ECO:0000256" key="2">
    <source>
        <dbReference type="ARBA" id="ARBA00023242"/>
    </source>
</evidence>
<dbReference type="GO" id="GO:0003714">
    <property type="term" value="F:transcription corepressor activity"/>
    <property type="evidence" value="ECO:0007669"/>
    <property type="project" value="InterPro"/>
</dbReference>
<feature type="compositionally biased region" description="Low complexity" evidence="4">
    <location>
        <begin position="158"/>
        <end position="168"/>
    </location>
</feature>
<dbReference type="GO" id="GO:0000785">
    <property type="term" value="C:chromatin"/>
    <property type="evidence" value="ECO:0007669"/>
    <property type="project" value="TreeGrafter"/>
</dbReference>
<evidence type="ECO:0000256" key="4">
    <source>
        <dbReference type="SAM" id="MobiDB-lite"/>
    </source>
</evidence>
<organism evidence="5 6">
    <name type="scientific">Artemisia annua</name>
    <name type="common">Sweet wormwood</name>
    <dbReference type="NCBI Taxonomy" id="35608"/>
    <lineage>
        <taxon>Eukaryota</taxon>
        <taxon>Viridiplantae</taxon>
        <taxon>Streptophyta</taxon>
        <taxon>Embryophyta</taxon>
        <taxon>Tracheophyta</taxon>
        <taxon>Spermatophyta</taxon>
        <taxon>Magnoliopsida</taxon>
        <taxon>eudicotyledons</taxon>
        <taxon>Gunneridae</taxon>
        <taxon>Pentapetalae</taxon>
        <taxon>asterids</taxon>
        <taxon>campanulids</taxon>
        <taxon>Asterales</taxon>
        <taxon>Asteraceae</taxon>
        <taxon>Asteroideae</taxon>
        <taxon>Anthemideae</taxon>
        <taxon>Artemisiinae</taxon>
        <taxon>Artemisia</taxon>
    </lineage>
</organism>
<name>A0A2U1M5X3_ARTAN</name>
<comment type="subcellular location">
    <subcellularLocation>
        <location evidence="1 3">Nucleus</location>
    </subcellularLocation>
</comment>
<dbReference type="FunFam" id="1.20.1160.11:FF:000001">
    <property type="entry name" value="Paired amphipathic helix protein Sin3"/>
    <property type="match status" value="2"/>
</dbReference>
<dbReference type="OrthoDB" id="4728498at2759"/>
<proteinExistence type="predicted"/>
<reference evidence="5 6" key="1">
    <citation type="journal article" date="2018" name="Mol. Plant">
        <title>The genome of Artemisia annua provides insight into the evolution of Asteraceae family and artemisinin biosynthesis.</title>
        <authorList>
            <person name="Shen Q."/>
            <person name="Zhang L."/>
            <person name="Liao Z."/>
            <person name="Wang S."/>
            <person name="Yan T."/>
            <person name="Shi P."/>
            <person name="Liu M."/>
            <person name="Fu X."/>
            <person name="Pan Q."/>
            <person name="Wang Y."/>
            <person name="Lv Z."/>
            <person name="Lu X."/>
            <person name="Zhang F."/>
            <person name="Jiang W."/>
            <person name="Ma Y."/>
            <person name="Chen M."/>
            <person name="Hao X."/>
            <person name="Li L."/>
            <person name="Tang Y."/>
            <person name="Lv G."/>
            <person name="Zhou Y."/>
            <person name="Sun X."/>
            <person name="Brodelius P.E."/>
            <person name="Rose J.K.C."/>
            <person name="Tang K."/>
        </authorList>
    </citation>
    <scope>NUCLEOTIDE SEQUENCE [LARGE SCALE GENOMIC DNA]</scope>
    <source>
        <strain evidence="6">cv. Huhao1</strain>
        <tissue evidence="5">Leaf</tissue>
    </source>
</reference>
<accession>A0A2U1M5X3</accession>
<gene>
    <name evidence="5" type="ORF">CTI12_AA416790</name>
</gene>
<feature type="compositionally biased region" description="Low complexity" evidence="4">
    <location>
        <begin position="279"/>
        <end position="291"/>
    </location>
</feature>
<dbReference type="InterPro" id="IPR039774">
    <property type="entry name" value="Sin3-like"/>
</dbReference>
<evidence type="ECO:0000256" key="1">
    <source>
        <dbReference type="ARBA" id="ARBA00004123"/>
    </source>
</evidence>
<dbReference type="Proteomes" id="UP000245207">
    <property type="component" value="Unassembled WGS sequence"/>
</dbReference>
<keyword evidence="2 3" id="KW-0539">Nucleus</keyword>
<feature type="region of interest" description="Disordered" evidence="4">
    <location>
        <begin position="276"/>
        <end position="304"/>
    </location>
</feature>
<feature type="region of interest" description="Disordered" evidence="4">
    <location>
        <begin position="154"/>
        <end position="177"/>
    </location>
</feature>
<dbReference type="PANTHER" id="PTHR12346">
    <property type="entry name" value="SIN3B-RELATED"/>
    <property type="match status" value="1"/>
</dbReference>
<dbReference type="EMBL" id="PKPP01006401">
    <property type="protein sequence ID" value="PWA56624.1"/>
    <property type="molecule type" value="Genomic_DNA"/>
</dbReference>
<dbReference type="SUPFAM" id="SSF47762">
    <property type="entry name" value="PAH2 domain"/>
    <property type="match status" value="2"/>
</dbReference>